<organism evidence="2 3">
    <name type="scientific">Neohortaea acidophila</name>
    <dbReference type="NCBI Taxonomy" id="245834"/>
    <lineage>
        <taxon>Eukaryota</taxon>
        <taxon>Fungi</taxon>
        <taxon>Dikarya</taxon>
        <taxon>Ascomycota</taxon>
        <taxon>Pezizomycotina</taxon>
        <taxon>Dothideomycetes</taxon>
        <taxon>Dothideomycetidae</taxon>
        <taxon>Mycosphaerellales</taxon>
        <taxon>Teratosphaeriaceae</taxon>
        <taxon>Neohortaea</taxon>
    </lineage>
</organism>
<protein>
    <submittedName>
        <fullName evidence="2">Uncharacterized protein</fullName>
    </submittedName>
</protein>
<dbReference type="GeneID" id="54476524"/>
<keyword evidence="1" id="KW-1133">Transmembrane helix</keyword>
<name>A0A6A6PP10_9PEZI</name>
<accession>A0A6A6PP10</accession>
<dbReference type="AlphaFoldDB" id="A0A6A6PP10"/>
<feature type="transmembrane region" description="Helical" evidence="1">
    <location>
        <begin position="53"/>
        <end position="76"/>
    </location>
</feature>
<keyword evidence="1" id="KW-0812">Transmembrane</keyword>
<proteinExistence type="predicted"/>
<evidence type="ECO:0000313" key="3">
    <source>
        <dbReference type="Proteomes" id="UP000799767"/>
    </source>
</evidence>
<sequence>MAFADAAVVSDDVGREKKKRYRTTSLLAAALSFGFHVLLGIFCNYVPLDHVGAGLVFWLYCWATVVLTYFGIIGVVAERYALIRTFACFLLVDSAILSACRFAILEYLTRRFQRETCIDTSKLRLGELRVGDGNPDTRDRLVNVPESGSAARGWLDAIDSRNCRLTLVWSHAICAVVLIAVMAAEIRLAVSVYKHGILVRRHAGKESEGETKICAE</sequence>
<dbReference type="RefSeq" id="XP_033588215.1">
    <property type="nucleotide sequence ID" value="XM_033735522.1"/>
</dbReference>
<evidence type="ECO:0000256" key="1">
    <source>
        <dbReference type="SAM" id="Phobius"/>
    </source>
</evidence>
<feature type="transmembrane region" description="Helical" evidence="1">
    <location>
        <begin position="25"/>
        <end position="47"/>
    </location>
</feature>
<dbReference type="EMBL" id="MU001637">
    <property type="protein sequence ID" value="KAF2481645.1"/>
    <property type="molecule type" value="Genomic_DNA"/>
</dbReference>
<keyword evidence="1" id="KW-0472">Membrane</keyword>
<keyword evidence="3" id="KW-1185">Reference proteome</keyword>
<evidence type="ECO:0000313" key="2">
    <source>
        <dbReference type="EMBL" id="KAF2481645.1"/>
    </source>
</evidence>
<feature type="transmembrane region" description="Helical" evidence="1">
    <location>
        <begin position="83"/>
        <end position="104"/>
    </location>
</feature>
<feature type="transmembrane region" description="Helical" evidence="1">
    <location>
        <begin position="168"/>
        <end position="190"/>
    </location>
</feature>
<reference evidence="2" key="1">
    <citation type="journal article" date="2020" name="Stud. Mycol.">
        <title>101 Dothideomycetes genomes: a test case for predicting lifestyles and emergence of pathogens.</title>
        <authorList>
            <person name="Haridas S."/>
            <person name="Albert R."/>
            <person name="Binder M."/>
            <person name="Bloem J."/>
            <person name="Labutti K."/>
            <person name="Salamov A."/>
            <person name="Andreopoulos B."/>
            <person name="Baker S."/>
            <person name="Barry K."/>
            <person name="Bills G."/>
            <person name="Bluhm B."/>
            <person name="Cannon C."/>
            <person name="Castanera R."/>
            <person name="Culley D."/>
            <person name="Daum C."/>
            <person name="Ezra D."/>
            <person name="Gonzalez J."/>
            <person name="Henrissat B."/>
            <person name="Kuo A."/>
            <person name="Liang C."/>
            <person name="Lipzen A."/>
            <person name="Lutzoni F."/>
            <person name="Magnuson J."/>
            <person name="Mondo S."/>
            <person name="Nolan M."/>
            <person name="Ohm R."/>
            <person name="Pangilinan J."/>
            <person name="Park H.-J."/>
            <person name="Ramirez L."/>
            <person name="Alfaro M."/>
            <person name="Sun H."/>
            <person name="Tritt A."/>
            <person name="Yoshinaga Y."/>
            <person name="Zwiers L.-H."/>
            <person name="Turgeon B."/>
            <person name="Goodwin S."/>
            <person name="Spatafora J."/>
            <person name="Crous P."/>
            <person name="Grigoriev I."/>
        </authorList>
    </citation>
    <scope>NUCLEOTIDE SEQUENCE</scope>
    <source>
        <strain evidence="2">CBS 113389</strain>
    </source>
</reference>
<dbReference type="Proteomes" id="UP000799767">
    <property type="component" value="Unassembled WGS sequence"/>
</dbReference>
<gene>
    <name evidence="2" type="ORF">BDY17DRAFT_311315</name>
</gene>